<dbReference type="GO" id="GO:0005506">
    <property type="term" value="F:iron ion binding"/>
    <property type="evidence" value="ECO:0007669"/>
    <property type="project" value="InterPro"/>
</dbReference>
<reference evidence="1" key="1">
    <citation type="submission" date="2021-05" db="EMBL/GenBank/DDBJ databases">
        <authorList>
            <person name="Arsene-Ploetze F."/>
        </authorList>
    </citation>
    <scope>NUCLEOTIDE SEQUENCE</scope>
    <source>
        <strain evidence="1">DSM 42138</strain>
    </source>
</reference>
<evidence type="ECO:0000313" key="1">
    <source>
        <dbReference type="EMBL" id="CAG6394198.1"/>
    </source>
</evidence>
<dbReference type="Gene3D" id="1.10.630.10">
    <property type="entry name" value="Cytochrome P450"/>
    <property type="match status" value="1"/>
</dbReference>
<comment type="caution">
    <text evidence="1">The sequence shown here is derived from an EMBL/GenBank/DDBJ whole genome shotgun (WGS) entry which is preliminary data.</text>
</comment>
<dbReference type="GO" id="GO:0004497">
    <property type="term" value="F:monooxygenase activity"/>
    <property type="evidence" value="ECO:0007669"/>
    <property type="project" value="InterPro"/>
</dbReference>
<proteinExistence type="predicted"/>
<evidence type="ECO:0000313" key="2">
    <source>
        <dbReference type="Proteomes" id="UP001152519"/>
    </source>
</evidence>
<dbReference type="AlphaFoldDB" id="A0A9W4DQ19"/>
<organism evidence="1 2">
    <name type="scientific">Actinacidiphila cocklensis</name>
    <dbReference type="NCBI Taxonomy" id="887465"/>
    <lineage>
        <taxon>Bacteria</taxon>
        <taxon>Bacillati</taxon>
        <taxon>Actinomycetota</taxon>
        <taxon>Actinomycetes</taxon>
        <taxon>Kitasatosporales</taxon>
        <taxon>Streptomycetaceae</taxon>
        <taxon>Actinacidiphila</taxon>
    </lineage>
</organism>
<name>A0A9W4DQ19_9ACTN</name>
<accession>A0A9W4DQ19</accession>
<dbReference type="InterPro" id="IPR036396">
    <property type="entry name" value="Cyt_P450_sf"/>
</dbReference>
<dbReference type="SUPFAM" id="SSF48264">
    <property type="entry name" value="Cytochrome P450"/>
    <property type="match status" value="1"/>
</dbReference>
<protein>
    <recommendedName>
        <fullName evidence="3">Cytochrome P450</fullName>
    </recommendedName>
</protein>
<dbReference type="EMBL" id="CAJSLV010000054">
    <property type="protein sequence ID" value="CAG6394198.1"/>
    <property type="molecule type" value="Genomic_DNA"/>
</dbReference>
<dbReference type="GO" id="GO:0020037">
    <property type="term" value="F:heme binding"/>
    <property type="evidence" value="ECO:0007669"/>
    <property type="project" value="InterPro"/>
</dbReference>
<gene>
    <name evidence="1" type="ORF">SCOCK_250017</name>
</gene>
<sequence>MHGQPVGRAGPRKCIGDRLALAQATAALATISRTARLIPVNRNPLHTRPAVLLHPRRVITKVVLRQPAAVG</sequence>
<evidence type="ECO:0008006" key="3">
    <source>
        <dbReference type="Google" id="ProtNLM"/>
    </source>
</evidence>
<keyword evidence="2" id="KW-1185">Reference proteome</keyword>
<dbReference type="Proteomes" id="UP001152519">
    <property type="component" value="Unassembled WGS sequence"/>
</dbReference>
<dbReference type="GO" id="GO:0016705">
    <property type="term" value="F:oxidoreductase activity, acting on paired donors, with incorporation or reduction of molecular oxygen"/>
    <property type="evidence" value="ECO:0007669"/>
    <property type="project" value="InterPro"/>
</dbReference>